<organism evidence="2 3">
    <name type="scientific">Cucumis sativus</name>
    <name type="common">Cucumber</name>
    <dbReference type="NCBI Taxonomy" id="3659"/>
    <lineage>
        <taxon>Eukaryota</taxon>
        <taxon>Viridiplantae</taxon>
        <taxon>Streptophyta</taxon>
        <taxon>Embryophyta</taxon>
        <taxon>Tracheophyta</taxon>
        <taxon>Spermatophyta</taxon>
        <taxon>Magnoliopsida</taxon>
        <taxon>eudicotyledons</taxon>
        <taxon>Gunneridae</taxon>
        <taxon>Pentapetalae</taxon>
        <taxon>rosids</taxon>
        <taxon>fabids</taxon>
        <taxon>Cucurbitales</taxon>
        <taxon>Cucurbitaceae</taxon>
        <taxon>Benincaseae</taxon>
        <taxon>Cucumis</taxon>
    </lineage>
</organism>
<keyword evidence="1" id="KW-1133">Transmembrane helix</keyword>
<keyword evidence="1" id="KW-0812">Transmembrane</keyword>
<dbReference type="Gramene" id="KGN60601">
    <property type="protein sequence ID" value="KGN60601"/>
    <property type="gene ID" value="Csa_2G002800"/>
</dbReference>
<accession>A0A0A0LKS8</accession>
<reference evidence="2 3" key="2">
    <citation type="journal article" date="2009" name="PLoS ONE">
        <title>An integrated genetic and cytogenetic map of the cucumber genome.</title>
        <authorList>
            <person name="Ren Y."/>
            <person name="Zhang Z."/>
            <person name="Liu J."/>
            <person name="Staub J.E."/>
            <person name="Han Y."/>
            <person name="Cheng Z."/>
            <person name="Li X."/>
            <person name="Lu J."/>
            <person name="Miao H."/>
            <person name="Kang H."/>
            <person name="Xie B."/>
            <person name="Gu X."/>
            <person name="Wang X."/>
            <person name="Du Y."/>
            <person name="Jin W."/>
            <person name="Huang S."/>
        </authorList>
    </citation>
    <scope>NUCLEOTIDE SEQUENCE [LARGE SCALE GENOMIC DNA]</scope>
    <source>
        <strain evidence="3">cv. 9930</strain>
    </source>
</reference>
<reference evidence="2 3" key="1">
    <citation type="journal article" date="2009" name="Nat. Genet.">
        <title>The genome of the cucumber, Cucumis sativus L.</title>
        <authorList>
            <person name="Huang S."/>
            <person name="Li R."/>
            <person name="Zhang Z."/>
            <person name="Li L."/>
            <person name="Gu X."/>
            <person name="Fan W."/>
            <person name="Lucas W.J."/>
            <person name="Wang X."/>
            <person name="Xie B."/>
            <person name="Ni P."/>
            <person name="Ren Y."/>
            <person name="Zhu H."/>
            <person name="Li J."/>
            <person name="Lin K."/>
            <person name="Jin W."/>
            <person name="Fei Z."/>
            <person name="Li G."/>
            <person name="Staub J."/>
            <person name="Kilian A."/>
            <person name="van der Vossen E.A."/>
            <person name="Wu Y."/>
            <person name="Guo J."/>
            <person name="He J."/>
            <person name="Jia Z."/>
            <person name="Ren Y."/>
            <person name="Tian G."/>
            <person name="Lu Y."/>
            <person name="Ruan J."/>
            <person name="Qian W."/>
            <person name="Wang M."/>
            <person name="Huang Q."/>
            <person name="Li B."/>
            <person name="Xuan Z."/>
            <person name="Cao J."/>
            <person name="Asan"/>
            <person name="Wu Z."/>
            <person name="Zhang J."/>
            <person name="Cai Q."/>
            <person name="Bai Y."/>
            <person name="Zhao B."/>
            <person name="Han Y."/>
            <person name="Li Y."/>
            <person name="Li X."/>
            <person name="Wang S."/>
            <person name="Shi Q."/>
            <person name="Liu S."/>
            <person name="Cho W.K."/>
            <person name="Kim J.Y."/>
            <person name="Xu Y."/>
            <person name="Heller-Uszynska K."/>
            <person name="Miao H."/>
            <person name="Cheng Z."/>
            <person name="Zhang S."/>
            <person name="Wu J."/>
            <person name="Yang Y."/>
            <person name="Kang H."/>
            <person name="Li M."/>
            <person name="Liang H."/>
            <person name="Ren X."/>
            <person name="Shi Z."/>
            <person name="Wen M."/>
            <person name="Jian M."/>
            <person name="Yang H."/>
            <person name="Zhang G."/>
            <person name="Yang Z."/>
            <person name="Chen R."/>
            <person name="Liu S."/>
            <person name="Li J."/>
            <person name="Ma L."/>
            <person name="Liu H."/>
            <person name="Zhou Y."/>
            <person name="Zhao J."/>
            <person name="Fang X."/>
            <person name="Li G."/>
            <person name="Fang L."/>
            <person name="Li Y."/>
            <person name="Liu D."/>
            <person name="Zheng H."/>
            <person name="Zhang Y."/>
            <person name="Qin N."/>
            <person name="Li Z."/>
            <person name="Yang G."/>
            <person name="Yang S."/>
            <person name="Bolund L."/>
            <person name="Kristiansen K."/>
            <person name="Zheng H."/>
            <person name="Li S."/>
            <person name="Zhang X."/>
            <person name="Yang H."/>
            <person name="Wang J."/>
            <person name="Sun R."/>
            <person name="Zhang B."/>
            <person name="Jiang S."/>
            <person name="Wang J."/>
            <person name="Du Y."/>
            <person name="Li S."/>
        </authorList>
    </citation>
    <scope>NUCLEOTIDE SEQUENCE [LARGE SCALE GENOMIC DNA]</scope>
    <source>
        <strain evidence="3">cv. 9930</strain>
    </source>
</reference>
<protein>
    <submittedName>
        <fullName evidence="2">Uncharacterized protein</fullName>
    </submittedName>
</protein>
<dbReference type="EMBL" id="CM002923">
    <property type="protein sequence ID" value="KGN60601.1"/>
    <property type="molecule type" value="Genomic_DNA"/>
</dbReference>
<reference evidence="2 3" key="3">
    <citation type="journal article" date="2010" name="BMC Genomics">
        <title>Transcriptome sequencing and comparative analysis of cucumber flowers with different sex types.</title>
        <authorList>
            <person name="Guo S."/>
            <person name="Zheng Y."/>
            <person name="Joung J.G."/>
            <person name="Liu S."/>
            <person name="Zhang Z."/>
            <person name="Crasta O.R."/>
            <person name="Sobral B.W."/>
            <person name="Xu Y."/>
            <person name="Huang S."/>
            <person name="Fei Z."/>
        </authorList>
    </citation>
    <scope>NUCLEOTIDE SEQUENCE [LARGE SCALE GENOMIC DNA]</scope>
    <source>
        <strain evidence="3">cv. 9930</strain>
    </source>
</reference>
<keyword evidence="1" id="KW-0472">Membrane</keyword>
<proteinExistence type="predicted"/>
<gene>
    <name evidence="2" type="ORF">Csa_2G002800</name>
</gene>
<dbReference type="Proteomes" id="UP000029981">
    <property type="component" value="Chromosome 2"/>
</dbReference>
<evidence type="ECO:0000313" key="3">
    <source>
        <dbReference type="Proteomes" id="UP000029981"/>
    </source>
</evidence>
<feature type="transmembrane region" description="Helical" evidence="1">
    <location>
        <begin position="54"/>
        <end position="73"/>
    </location>
</feature>
<name>A0A0A0LKS8_CUCSA</name>
<evidence type="ECO:0000256" key="1">
    <source>
        <dbReference type="SAM" id="Phobius"/>
    </source>
</evidence>
<dbReference type="AlphaFoldDB" id="A0A0A0LKS8"/>
<keyword evidence="3" id="KW-1185">Reference proteome</keyword>
<sequence length="90" mass="10322">MDTSNSSSSREAFLQEVLSELRSPTPSSPPLSIWIPLILFLRGKPFFKRSCRSFGFLLHLTHLFLWIPLILLLRKKPSLNIMLNSKPNLS</sequence>
<evidence type="ECO:0000313" key="2">
    <source>
        <dbReference type="EMBL" id="KGN60601.1"/>
    </source>
</evidence>
<reference evidence="2 3" key="4">
    <citation type="journal article" date="2011" name="BMC Genomics">
        <title>RNA-Seq improves annotation of protein-coding genes in the cucumber genome.</title>
        <authorList>
            <person name="Li Z."/>
            <person name="Zhang Z."/>
            <person name="Yan P."/>
            <person name="Huang S."/>
            <person name="Fei Z."/>
            <person name="Lin K."/>
        </authorList>
    </citation>
    <scope>NUCLEOTIDE SEQUENCE [LARGE SCALE GENOMIC DNA]</scope>
    <source>
        <strain evidence="3">cv. 9930</strain>
    </source>
</reference>